<comment type="caution">
    <text evidence="2">The sequence shown here is derived from an EMBL/GenBank/DDBJ whole genome shotgun (WGS) entry which is preliminary data.</text>
</comment>
<evidence type="ECO:0000256" key="1">
    <source>
        <dbReference type="SAM" id="MobiDB-lite"/>
    </source>
</evidence>
<keyword evidence="3" id="KW-1185">Reference proteome</keyword>
<dbReference type="AlphaFoldDB" id="A0AAN6XGA0"/>
<gene>
    <name evidence="2" type="ORF">QBC40DRAFT_328398</name>
</gene>
<evidence type="ECO:0000313" key="3">
    <source>
        <dbReference type="Proteomes" id="UP001303160"/>
    </source>
</evidence>
<accession>A0AAN6XGA0</accession>
<proteinExistence type="predicted"/>
<organism evidence="2 3">
    <name type="scientific">Triangularia verruculosa</name>
    <dbReference type="NCBI Taxonomy" id="2587418"/>
    <lineage>
        <taxon>Eukaryota</taxon>
        <taxon>Fungi</taxon>
        <taxon>Dikarya</taxon>
        <taxon>Ascomycota</taxon>
        <taxon>Pezizomycotina</taxon>
        <taxon>Sordariomycetes</taxon>
        <taxon>Sordariomycetidae</taxon>
        <taxon>Sordariales</taxon>
        <taxon>Podosporaceae</taxon>
        <taxon>Triangularia</taxon>
    </lineage>
</organism>
<evidence type="ECO:0000313" key="2">
    <source>
        <dbReference type="EMBL" id="KAK4199691.1"/>
    </source>
</evidence>
<reference evidence="2" key="1">
    <citation type="journal article" date="2023" name="Mol. Phylogenet. Evol.">
        <title>Genome-scale phylogeny and comparative genomics of the fungal order Sordariales.</title>
        <authorList>
            <person name="Hensen N."/>
            <person name="Bonometti L."/>
            <person name="Westerberg I."/>
            <person name="Brannstrom I.O."/>
            <person name="Guillou S."/>
            <person name="Cros-Aarteil S."/>
            <person name="Calhoun S."/>
            <person name="Haridas S."/>
            <person name="Kuo A."/>
            <person name="Mondo S."/>
            <person name="Pangilinan J."/>
            <person name="Riley R."/>
            <person name="LaButti K."/>
            <person name="Andreopoulos B."/>
            <person name="Lipzen A."/>
            <person name="Chen C."/>
            <person name="Yan M."/>
            <person name="Daum C."/>
            <person name="Ng V."/>
            <person name="Clum A."/>
            <person name="Steindorff A."/>
            <person name="Ohm R.A."/>
            <person name="Martin F."/>
            <person name="Silar P."/>
            <person name="Natvig D.O."/>
            <person name="Lalanne C."/>
            <person name="Gautier V."/>
            <person name="Ament-Velasquez S.L."/>
            <person name="Kruys A."/>
            <person name="Hutchinson M.I."/>
            <person name="Powell A.J."/>
            <person name="Barry K."/>
            <person name="Miller A.N."/>
            <person name="Grigoriev I.V."/>
            <person name="Debuchy R."/>
            <person name="Gladieux P."/>
            <person name="Hiltunen Thoren M."/>
            <person name="Johannesson H."/>
        </authorList>
    </citation>
    <scope>NUCLEOTIDE SEQUENCE</scope>
    <source>
        <strain evidence="2">CBS 315.58</strain>
    </source>
</reference>
<name>A0AAN6XGA0_9PEZI</name>
<dbReference type="Proteomes" id="UP001303160">
    <property type="component" value="Unassembled WGS sequence"/>
</dbReference>
<dbReference type="EMBL" id="MU863929">
    <property type="protein sequence ID" value="KAK4199691.1"/>
    <property type="molecule type" value="Genomic_DNA"/>
</dbReference>
<feature type="compositionally biased region" description="Basic and acidic residues" evidence="1">
    <location>
        <begin position="27"/>
        <end position="37"/>
    </location>
</feature>
<feature type="region of interest" description="Disordered" evidence="1">
    <location>
        <begin position="21"/>
        <end position="59"/>
    </location>
</feature>
<protein>
    <submittedName>
        <fullName evidence="2">Uncharacterized protein</fullName>
    </submittedName>
</protein>
<reference evidence="2" key="2">
    <citation type="submission" date="2023-05" db="EMBL/GenBank/DDBJ databases">
        <authorList>
            <consortium name="Lawrence Berkeley National Laboratory"/>
            <person name="Steindorff A."/>
            <person name="Hensen N."/>
            <person name="Bonometti L."/>
            <person name="Westerberg I."/>
            <person name="Brannstrom I.O."/>
            <person name="Guillou S."/>
            <person name="Cros-Aarteil S."/>
            <person name="Calhoun S."/>
            <person name="Haridas S."/>
            <person name="Kuo A."/>
            <person name="Mondo S."/>
            <person name="Pangilinan J."/>
            <person name="Riley R."/>
            <person name="Labutti K."/>
            <person name="Andreopoulos B."/>
            <person name="Lipzen A."/>
            <person name="Chen C."/>
            <person name="Yanf M."/>
            <person name="Daum C."/>
            <person name="Ng V."/>
            <person name="Clum A."/>
            <person name="Ohm R."/>
            <person name="Martin F."/>
            <person name="Silar P."/>
            <person name="Natvig D."/>
            <person name="Lalanne C."/>
            <person name="Gautier V."/>
            <person name="Ament-Velasquez S.L."/>
            <person name="Kruys A."/>
            <person name="Hutchinson M.I."/>
            <person name="Powell A.J."/>
            <person name="Barry K."/>
            <person name="Miller A.N."/>
            <person name="Grigoriev I.V."/>
            <person name="Debuchy R."/>
            <person name="Gladieux P."/>
            <person name="Thoren M.H."/>
            <person name="Johannesson H."/>
        </authorList>
    </citation>
    <scope>NUCLEOTIDE SEQUENCE</scope>
    <source>
        <strain evidence="2">CBS 315.58</strain>
    </source>
</reference>
<sequence>MAIELQQLDLAGRGECVQTALGGNRQSHHESRPEASSEPRPLSSNAHAQKPEKYIPPPIFEATGRTGSTRHKQNCREWCFFPACERQFSLVLDYWAAKSWDTYHEIELLEHHNRAQNLDDYKKRRPDNEYGKKKEELMERLTKETKVFLSTFNLANALMHQHSPSTTSVWEYRQWAHLRLAPSPEPTDYFFAAENYKALGETEYD</sequence>